<proteinExistence type="predicted"/>
<reference evidence="1" key="1">
    <citation type="submission" date="2019-11" db="UniProtKB">
        <authorList>
            <consortium name="WormBaseParasite"/>
        </authorList>
    </citation>
    <scope>IDENTIFICATION</scope>
</reference>
<sequence>MLTWRRPRWSLEGGDGCDWLPGIAESTRHFEANYCNRNDLLWRPAPTSHATLLV</sequence>
<name>A0A5K3G0P0_MESCO</name>
<evidence type="ECO:0000313" key="1">
    <source>
        <dbReference type="WBParaSite" id="MCU_013628-RA"/>
    </source>
</evidence>
<dbReference type="AlphaFoldDB" id="A0A5K3G0P0"/>
<protein>
    <submittedName>
        <fullName evidence="1">Uncharacterized protein</fullName>
    </submittedName>
</protein>
<organism evidence="1">
    <name type="scientific">Mesocestoides corti</name>
    <name type="common">Flatworm</name>
    <dbReference type="NCBI Taxonomy" id="53468"/>
    <lineage>
        <taxon>Eukaryota</taxon>
        <taxon>Metazoa</taxon>
        <taxon>Spiralia</taxon>
        <taxon>Lophotrochozoa</taxon>
        <taxon>Platyhelminthes</taxon>
        <taxon>Cestoda</taxon>
        <taxon>Eucestoda</taxon>
        <taxon>Cyclophyllidea</taxon>
        <taxon>Mesocestoididae</taxon>
        <taxon>Mesocestoides</taxon>
    </lineage>
</organism>
<accession>A0A5K3G0P0</accession>
<dbReference type="WBParaSite" id="MCU_013628-RA">
    <property type="protein sequence ID" value="MCU_013628-RA"/>
    <property type="gene ID" value="MCU_013628"/>
</dbReference>